<feature type="region of interest" description="Disordered" evidence="2">
    <location>
        <begin position="158"/>
        <end position="197"/>
    </location>
</feature>
<feature type="chain" id="PRO_5043848179" evidence="3">
    <location>
        <begin position="17"/>
        <end position="197"/>
    </location>
</feature>
<feature type="signal peptide" evidence="3">
    <location>
        <begin position="1"/>
        <end position="16"/>
    </location>
</feature>
<reference evidence="4 5" key="1">
    <citation type="submission" date="2017-06" db="EMBL/GenBank/DDBJ databases">
        <title>Neisseria chenwenguii sp. nov., isolated from the intestinal contents of Tibetan Plateau Pika in Yushu, Qinghai Province, China.</title>
        <authorList>
            <person name="Zhang G."/>
        </authorList>
    </citation>
    <scope>NUCLEOTIDE SEQUENCE [LARGE SCALE GENOMIC DNA]</scope>
    <source>
        <strain evidence="4 5">10023</strain>
    </source>
</reference>
<keyword evidence="1" id="KW-0175">Coiled coil</keyword>
<gene>
    <name evidence="4" type="ORF">BG910_11825</name>
</gene>
<dbReference type="OrthoDB" id="8607173at2"/>
<dbReference type="EMBL" id="CP022278">
    <property type="protein sequence ID" value="ASK28331.1"/>
    <property type="molecule type" value="Genomic_DNA"/>
</dbReference>
<protein>
    <submittedName>
        <fullName evidence="4">Uncharacterized protein</fullName>
    </submittedName>
</protein>
<dbReference type="Proteomes" id="UP000198238">
    <property type="component" value="Chromosome"/>
</dbReference>
<feature type="compositionally biased region" description="Polar residues" evidence="2">
    <location>
        <begin position="167"/>
        <end position="176"/>
    </location>
</feature>
<dbReference type="PROSITE" id="PS51257">
    <property type="entry name" value="PROKAR_LIPOPROTEIN"/>
    <property type="match status" value="1"/>
</dbReference>
<name>A0A220S492_9NEIS</name>
<dbReference type="AlphaFoldDB" id="A0A220S492"/>
<proteinExistence type="predicted"/>
<evidence type="ECO:0000256" key="1">
    <source>
        <dbReference type="SAM" id="Coils"/>
    </source>
</evidence>
<keyword evidence="5" id="KW-1185">Reference proteome</keyword>
<evidence type="ECO:0000256" key="3">
    <source>
        <dbReference type="SAM" id="SignalP"/>
    </source>
</evidence>
<accession>A0A220S492</accession>
<evidence type="ECO:0000313" key="4">
    <source>
        <dbReference type="EMBL" id="ASK28331.1"/>
    </source>
</evidence>
<dbReference type="KEGG" id="nei:BG910_11825"/>
<keyword evidence="3" id="KW-0732">Signal</keyword>
<dbReference type="RefSeq" id="WP_089037020.1">
    <property type="nucleotide sequence ID" value="NZ_CP022278.1"/>
</dbReference>
<evidence type="ECO:0000313" key="5">
    <source>
        <dbReference type="Proteomes" id="UP000198238"/>
    </source>
</evidence>
<feature type="coiled-coil region" evidence="1">
    <location>
        <begin position="19"/>
        <end position="46"/>
    </location>
</feature>
<evidence type="ECO:0000256" key="2">
    <source>
        <dbReference type="SAM" id="MobiDB-lite"/>
    </source>
</evidence>
<sequence length="197" mass="21167">MKKILALAAVTAFALAACKDNTQAQLEQQQKQIEALQQQLAQQGAAAAQDNTVYQLAASAVKDTIPAEALANNGNGQPVTGSDGQQYIYDQSSGSWLLQSLVGAAAGAFIGNALANKFTQAKNQNSPIAQRARNSYYQTARPNARTTQQLNTRTVPAQNRAAAGNPQYRQTQNAPSNYRRPATVRRSGFGRGFGRRR</sequence>
<organism evidence="4 5">
    <name type="scientific">Neisseria chenwenguii</name>
    <dbReference type="NCBI Taxonomy" id="1853278"/>
    <lineage>
        <taxon>Bacteria</taxon>
        <taxon>Pseudomonadati</taxon>
        <taxon>Pseudomonadota</taxon>
        <taxon>Betaproteobacteria</taxon>
        <taxon>Neisseriales</taxon>
        <taxon>Neisseriaceae</taxon>
        <taxon>Neisseria</taxon>
    </lineage>
</organism>